<dbReference type="EMBL" id="MFGB01000008">
    <property type="protein sequence ID" value="OGF27402.1"/>
    <property type="molecule type" value="Genomic_DNA"/>
</dbReference>
<evidence type="ECO:0000313" key="2">
    <source>
        <dbReference type="EMBL" id="OGF27402.1"/>
    </source>
</evidence>
<name>A0A1F5SL60_9BACT</name>
<dbReference type="STRING" id="1797994.A2227_02155"/>
<keyword evidence="1" id="KW-0472">Membrane</keyword>
<comment type="caution">
    <text evidence="2">The sequence shown here is derived from an EMBL/GenBank/DDBJ whole genome shotgun (WGS) entry which is preliminary data.</text>
</comment>
<feature type="transmembrane region" description="Helical" evidence="1">
    <location>
        <begin position="47"/>
        <end position="68"/>
    </location>
</feature>
<dbReference type="AlphaFoldDB" id="A0A1F5SL60"/>
<feature type="transmembrane region" description="Helical" evidence="1">
    <location>
        <begin position="12"/>
        <end position="35"/>
    </location>
</feature>
<proteinExistence type="predicted"/>
<organism evidence="2 3">
    <name type="scientific">Candidatus Falkowbacteria bacterium RIFOXYA2_FULL_47_19</name>
    <dbReference type="NCBI Taxonomy" id="1797994"/>
    <lineage>
        <taxon>Bacteria</taxon>
        <taxon>Candidatus Falkowiibacteriota</taxon>
    </lineage>
</organism>
<sequence length="109" mass="13086">MNFEKIIKTQKKINLGFSVASCAALFLFLVFPFFYQYSSNLAPYNPHWFRDCYLIFAGIFFAASQIYYWRYHNIEKEDFLPEIKQCLKISIAIAILWPALWFFPIHKRI</sequence>
<reference evidence="2 3" key="1">
    <citation type="journal article" date="2016" name="Nat. Commun.">
        <title>Thousands of microbial genomes shed light on interconnected biogeochemical processes in an aquifer system.</title>
        <authorList>
            <person name="Anantharaman K."/>
            <person name="Brown C.T."/>
            <person name="Hug L.A."/>
            <person name="Sharon I."/>
            <person name="Castelle C.J."/>
            <person name="Probst A.J."/>
            <person name="Thomas B.C."/>
            <person name="Singh A."/>
            <person name="Wilkins M.J."/>
            <person name="Karaoz U."/>
            <person name="Brodie E.L."/>
            <person name="Williams K.H."/>
            <person name="Hubbard S.S."/>
            <person name="Banfield J.F."/>
        </authorList>
    </citation>
    <scope>NUCLEOTIDE SEQUENCE [LARGE SCALE GENOMIC DNA]</scope>
</reference>
<evidence type="ECO:0000313" key="3">
    <source>
        <dbReference type="Proteomes" id="UP000178367"/>
    </source>
</evidence>
<accession>A0A1F5SL60</accession>
<gene>
    <name evidence="2" type="ORF">A2227_02155</name>
</gene>
<keyword evidence="1" id="KW-0812">Transmembrane</keyword>
<protein>
    <submittedName>
        <fullName evidence="2">Uncharacterized protein</fullName>
    </submittedName>
</protein>
<evidence type="ECO:0000256" key="1">
    <source>
        <dbReference type="SAM" id="Phobius"/>
    </source>
</evidence>
<dbReference type="Proteomes" id="UP000178367">
    <property type="component" value="Unassembled WGS sequence"/>
</dbReference>
<keyword evidence="1" id="KW-1133">Transmembrane helix</keyword>
<feature type="transmembrane region" description="Helical" evidence="1">
    <location>
        <begin position="89"/>
        <end position="106"/>
    </location>
</feature>